<dbReference type="SMART" id="SM00388">
    <property type="entry name" value="HisKA"/>
    <property type="match status" value="1"/>
</dbReference>
<keyword evidence="7 14" id="KW-0812">Transmembrane</keyword>
<dbReference type="FunFam" id="1.10.287.130:FF:000001">
    <property type="entry name" value="Two-component sensor histidine kinase"/>
    <property type="match status" value="1"/>
</dbReference>
<dbReference type="SUPFAM" id="SSF47384">
    <property type="entry name" value="Homodimeric domain of signal transducing histidine kinase"/>
    <property type="match status" value="1"/>
</dbReference>
<keyword evidence="4" id="KW-1003">Cell membrane</keyword>
<keyword evidence="13 14" id="KW-0472">Membrane</keyword>
<evidence type="ECO:0000313" key="16">
    <source>
        <dbReference type="EMBL" id="TDW14665.1"/>
    </source>
</evidence>
<feature type="transmembrane region" description="Helical" evidence="14">
    <location>
        <begin position="294"/>
        <end position="312"/>
    </location>
</feature>
<keyword evidence="8" id="KW-0547">Nucleotide-binding</keyword>
<keyword evidence="12" id="KW-0902">Two-component regulatory system</keyword>
<proteinExistence type="predicted"/>
<keyword evidence="17" id="KW-1185">Reference proteome</keyword>
<feature type="transmembrane region" description="Helical" evidence="14">
    <location>
        <begin position="332"/>
        <end position="356"/>
    </location>
</feature>
<comment type="caution">
    <text evidence="16">The sequence shown here is derived from an EMBL/GenBank/DDBJ whole genome shotgun (WGS) entry which is preliminary data.</text>
</comment>
<evidence type="ECO:0000256" key="5">
    <source>
        <dbReference type="ARBA" id="ARBA00022553"/>
    </source>
</evidence>
<evidence type="ECO:0000256" key="12">
    <source>
        <dbReference type="ARBA" id="ARBA00023012"/>
    </source>
</evidence>
<dbReference type="GO" id="GO:0005524">
    <property type="term" value="F:ATP binding"/>
    <property type="evidence" value="ECO:0007669"/>
    <property type="project" value="UniProtKB-KW"/>
</dbReference>
<dbReference type="InterPro" id="IPR005467">
    <property type="entry name" value="His_kinase_dom"/>
</dbReference>
<evidence type="ECO:0000256" key="2">
    <source>
        <dbReference type="ARBA" id="ARBA00004651"/>
    </source>
</evidence>
<evidence type="ECO:0000256" key="3">
    <source>
        <dbReference type="ARBA" id="ARBA00012438"/>
    </source>
</evidence>
<dbReference type="InterPro" id="IPR003661">
    <property type="entry name" value="HisK_dim/P_dom"/>
</dbReference>
<feature type="domain" description="Histidine kinase" evidence="15">
    <location>
        <begin position="501"/>
        <end position="695"/>
    </location>
</feature>
<feature type="transmembrane region" description="Helical" evidence="14">
    <location>
        <begin position="416"/>
        <end position="434"/>
    </location>
</feature>
<dbReference type="RefSeq" id="WP_134170527.1">
    <property type="nucleotide sequence ID" value="NZ_SODD01000035.1"/>
</dbReference>
<keyword evidence="11 14" id="KW-1133">Transmembrane helix</keyword>
<comment type="catalytic activity">
    <reaction evidence="1">
        <text>ATP + protein L-histidine = ADP + protein N-phospho-L-histidine.</text>
        <dbReference type="EC" id="2.7.13.3"/>
    </reaction>
</comment>
<dbReference type="Gene3D" id="3.30.565.10">
    <property type="entry name" value="Histidine kinase-like ATPase, C-terminal domain"/>
    <property type="match status" value="1"/>
</dbReference>
<feature type="transmembrane region" description="Helical" evidence="14">
    <location>
        <begin position="376"/>
        <end position="404"/>
    </location>
</feature>
<dbReference type="InterPro" id="IPR003594">
    <property type="entry name" value="HATPase_dom"/>
</dbReference>
<evidence type="ECO:0000256" key="10">
    <source>
        <dbReference type="ARBA" id="ARBA00022840"/>
    </source>
</evidence>
<evidence type="ECO:0000313" key="17">
    <source>
        <dbReference type="Proteomes" id="UP000294743"/>
    </source>
</evidence>
<reference evidence="16 17" key="1">
    <citation type="submission" date="2019-03" db="EMBL/GenBank/DDBJ databases">
        <title>Genomic Encyclopedia of Type Strains, Phase IV (KMG-IV): sequencing the most valuable type-strain genomes for metagenomic binning, comparative biology and taxonomic classification.</title>
        <authorList>
            <person name="Goeker M."/>
        </authorList>
    </citation>
    <scope>NUCLEOTIDE SEQUENCE [LARGE SCALE GENOMIC DNA]</scope>
    <source>
        <strain evidence="16 17">DSM 28867</strain>
    </source>
</reference>
<dbReference type="InterPro" id="IPR036890">
    <property type="entry name" value="HATPase_C_sf"/>
</dbReference>
<evidence type="ECO:0000256" key="11">
    <source>
        <dbReference type="ARBA" id="ARBA00022989"/>
    </source>
</evidence>
<dbReference type="GO" id="GO:0000155">
    <property type="term" value="F:phosphorelay sensor kinase activity"/>
    <property type="evidence" value="ECO:0007669"/>
    <property type="project" value="InterPro"/>
</dbReference>
<keyword evidence="10" id="KW-0067">ATP-binding</keyword>
<name>A0A4R7ZCE8_9FIRM</name>
<accession>A0A4R7ZCE8</accession>
<evidence type="ECO:0000256" key="9">
    <source>
        <dbReference type="ARBA" id="ARBA00022777"/>
    </source>
</evidence>
<dbReference type="Pfam" id="PF02518">
    <property type="entry name" value="HATPase_c"/>
    <property type="match status" value="1"/>
</dbReference>
<evidence type="ECO:0000256" key="1">
    <source>
        <dbReference type="ARBA" id="ARBA00000085"/>
    </source>
</evidence>
<dbReference type="SUPFAM" id="SSF55874">
    <property type="entry name" value="ATPase domain of HSP90 chaperone/DNA topoisomerase II/histidine kinase"/>
    <property type="match status" value="1"/>
</dbReference>
<evidence type="ECO:0000256" key="13">
    <source>
        <dbReference type="ARBA" id="ARBA00023136"/>
    </source>
</evidence>
<keyword evidence="6" id="KW-0808">Transferase</keyword>
<dbReference type="InterPro" id="IPR050398">
    <property type="entry name" value="HssS/ArlS-like"/>
</dbReference>
<protein>
    <recommendedName>
        <fullName evidence="3">histidine kinase</fullName>
        <ecNumber evidence="3">2.7.13.3</ecNumber>
    </recommendedName>
</protein>
<dbReference type="AlphaFoldDB" id="A0A4R7ZCE8"/>
<dbReference type="GO" id="GO:0005886">
    <property type="term" value="C:plasma membrane"/>
    <property type="evidence" value="ECO:0007669"/>
    <property type="project" value="UniProtKB-SubCell"/>
</dbReference>
<keyword evidence="9 16" id="KW-0418">Kinase</keyword>
<evidence type="ECO:0000256" key="4">
    <source>
        <dbReference type="ARBA" id="ARBA00022475"/>
    </source>
</evidence>
<dbReference type="Proteomes" id="UP000294743">
    <property type="component" value="Unassembled WGS sequence"/>
</dbReference>
<dbReference type="SMART" id="SM00387">
    <property type="entry name" value="HATPase_c"/>
    <property type="match status" value="1"/>
</dbReference>
<dbReference type="Gene3D" id="1.10.287.130">
    <property type="match status" value="1"/>
</dbReference>
<keyword evidence="5" id="KW-0597">Phosphoprotein</keyword>
<comment type="subcellular location">
    <subcellularLocation>
        <location evidence="2">Cell membrane</location>
        <topology evidence="2">Multi-pass membrane protein</topology>
    </subcellularLocation>
</comment>
<dbReference type="CDD" id="cd00082">
    <property type="entry name" value="HisKA"/>
    <property type="match status" value="1"/>
</dbReference>
<evidence type="ECO:0000256" key="14">
    <source>
        <dbReference type="SAM" id="Phobius"/>
    </source>
</evidence>
<sequence length="712" mass="81672">MKKIKAILFISIILCSILYVAQFPGIAQKVGEESNEYSIISASNQLLGSEYAFKEKLNPNESEKPVWLEKTGSIGLEDANVAAVEKFMLAEELSRFETDAFVKVQAIDLETQERYTNSEKYNFKNVKQMDKQSRLDYTAVKLTFDKDGQLTVIGEFPNSYVAKHILSTFEDDREYAIVSLYTEHLYEYDEYPISDDFQIVANNYSMKPVKNLEVTYIIPNDLTTQYIDGRISGYDWSNKWNDVYLFNENGSHSLYMLYGFIACGVVALIMLFLPERKVAQIQPYKAIKKVPFELVVGSFTILLSFIIIVLAECTTSMLQGSYAPAILSDNRVLYYVMCFALSTTLLFAVSIVVYLLKHILMNFTSYMKERSYLVRFVRWVFTLSFTPKGYITIAGIFVINLVILVYGSSGYYRARMIPAVFLFIVFALIMIHIFDRIWKNYKKVLNQSERVSQGDFTSTPLGDVQPFNEISEQLASINDGFKKAVDEEVKSQRMKTELITNVSHDLKTPLTSIISYVDLLKKEELSDTTKEYVEVLDRNSIRLKRLIEDLFEVSKAESGNVELHLDKIDIVNLLNQVLVETKDERAEQLDIRITSSNEHIYANLDANKMYRVFENLLQNIYKYALAQTRVYIDIKETDTISIVFRNISQIELDFDAQQLMNRFVQGDSSRSQEGSGLGLAIVKSFVELQGGEINIVVDGDLFKVELTFKKFE</sequence>
<organism evidence="16 17">
    <name type="scientific">Breznakia blatticola</name>
    <dbReference type="NCBI Taxonomy" id="1754012"/>
    <lineage>
        <taxon>Bacteria</taxon>
        <taxon>Bacillati</taxon>
        <taxon>Bacillota</taxon>
        <taxon>Erysipelotrichia</taxon>
        <taxon>Erysipelotrichales</taxon>
        <taxon>Erysipelotrichaceae</taxon>
        <taxon>Breznakia</taxon>
    </lineage>
</organism>
<evidence type="ECO:0000256" key="6">
    <source>
        <dbReference type="ARBA" id="ARBA00022679"/>
    </source>
</evidence>
<dbReference type="EMBL" id="SODD01000035">
    <property type="protein sequence ID" value="TDW14665.1"/>
    <property type="molecule type" value="Genomic_DNA"/>
</dbReference>
<evidence type="ECO:0000259" key="15">
    <source>
        <dbReference type="PROSITE" id="PS50109"/>
    </source>
</evidence>
<dbReference type="Pfam" id="PF00512">
    <property type="entry name" value="HisKA"/>
    <property type="match status" value="1"/>
</dbReference>
<dbReference type="PANTHER" id="PTHR45528:SF1">
    <property type="entry name" value="SENSOR HISTIDINE KINASE CPXA"/>
    <property type="match status" value="1"/>
</dbReference>
<feature type="transmembrane region" description="Helical" evidence="14">
    <location>
        <begin position="255"/>
        <end position="273"/>
    </location>
</feature>
<dbReference type="OrthoDB" id="9792991at2"/>
<gene>
    <name evidence="16" type="ORF">EDD63_13510</name>
</gene>
<dbReference type="PANTHER" id="PTHR45528">
    <property type="entry name" value="SENSOR HISTIDINE KINASE CPXA"/>
    <property type="match status" value="1"/>
</dbReference>
<evidence type="ECO:0000256" key="7">
    <source>
        <dbReference type="ARBA" id="ARBA00022692"/>
    </source>
</evidence>
<dbReference type="EC" id="2.7.13.3" evidence="3"/>
<evidence type="ECO:0000256" key="8">
    <source>
        <dbReference type="ARBA" id="ARBA00022741"/>
    </source>
</evidence>
<dbReference type="PROSITE" id="PS50109">
    <property type="entry name" value="HIS_KIN"/>
    <property type="match status" value="1"/>
</dbReference>
<dbReference type="InterPro" id="IPR036097">
    <property type="entry name" value="HisK_dim/P_sf"/>
</dbReference>